<accession>A0A4Z1P9D2</accession>
<proteinExistence type="predicted"/>
<gene>
    <name evidence="7" type="ORF">E6O75_ATG03185</name>
</gene>
<comment type="subcellular location">
    <subcellularLocation>
        <location evidence="1">Endomembrane system</location>
        <topology evidence="1">Multi-pass membrane protein</topology>
    </subcellularLocation>
</comment>
<evidence type="ECO:0000313" key="7">
    <source>
        <dbReference type="EMBL" id="TID23549.1"/>
    </source>
</evidence>
<keyword evidence="8" id="KW-1185">Reference proteome</keyword>
<dbReference type="PANTHER" id="PTHR28293:SF1">
    <property type="entry name" value="NUCLEAR RIM PROTEIN 1"/>
    <property type="match status" value="1"/>
</dbReference>
<dbReference type="GO" id="GO:0043007">
    <property type="term" value="P:maintenance of rDNA"/>
    <property type="evidence" value="ECO:0007669"/>
    <property type="project" value="TreeGrafter"/>
</dbReference>
<feature type="transmembrane region" description="Helical" evidence="6">
    <location>
        <begin position="44"/>
        <end position="69"/>
    </location>
</feature>
<feature type="region of interest" description="Disordered" evidence="5">
    <location>
        <begin position="361"/>
        <end position="412"/>
    </location>
</feature>
<feature type="region of interest" description="Disordered" evidence="5">
    <location>
        <begin position="430"/>
        <end position="481"/>
    </location>
</feature>
<evidence type="ECO:0000256" key="5">
    <source>
        <dbReference type="SAM" id="MobiDB-lite"/>
    </source>
</evidence>
<keyword evidence="3 6" id="KW-1133">Transmembrane helix</keyword>
<dbReference type="STRING" id="86259.A0A4Z1P9D2"/>
<feature type="region of interest" description="Disordered" evidence="5">
    <location>
        <begin position="265"/>
        <end position="291"/>
    </location>
</feature>
<evidence type="ECO:0000256" key="6">
    <source>
        <dbReference type="SAM" id="Phobius"/>
    </source>
</evidence>
<protein>
    <submittedName>
        <fullName evidence="7">Uncharacterized protein</fullName>
    </submittedName>
</protein>
<evidence type="ECO:0000256" key="3">
    <source>
        <dbReference type="ARBA" id="ARBA00022989"/>
    </source>
</evidence>
<evidence type="ECO:0000256" key="4">
    <source>
        <dbReference type="ARBA" id="ARBA00023136"/>
    </source>
</evidence>
<comment type="caution">
    <text evidence="7">The sequence shown here is derived from an EMBL/GenBank/DDBJ whole genome shotgun (WGS) entry which is preliminary data.</text>
</comment>
<evidence type="ECO:0000256" key="1">
    <source>
        <dbReference type="ARBA" id="ARBA00004127"/>
    </source>
</evidence>
<name>A0A4Z1P9D2_9PEZI</name>
<dbReference type="AlphaFoldDB" id="A0A4Z1P9D2"/>
<sequence length="481" mass="53836">MSRRVVRQPPWRERIKAKLDPADWAIWFLEELNSQDWEEFQKAYGTLIGVGVNFVFLLAIANTGTSVSLDDDDVFGDSSLRRGSGWLLWFSRTIVYFLAFVSTSNAWYTFWKRRPYRLFERSLEDLPPTPSARRVRVDSSPVTNSPLRFIYNMTGSLRAEARAHPDPTREVTELAVWAPPPVCIHLFCLFSPAHILIYWSFLPIKPLDPYPSVTIAKTIFMVTILSVQGHMLQSYYSQLERDNRIIATEAQREYDTKYVHPNINRPARDVGIQTPPRQRANTPSHKEIGTDPMQTTEVDAYPTYTIINRGFRPNPNPNYAAQFDPDNEMHLQGTTRASRAGTPSYNTPAAAAYSSRAFTTGTSQAELSSPLGPPVNLAHSVFPSPRPPSPTRHSMGGPTTGDGGSLGVYSHAASPLRKASSAKYLRYVSEGKREREGSPLKRGVASGNDQNERLGTSGALNQRLQDLRGNGGMGRRQSGRF</sequence>
<keyword evidence="2 6" id="KW-0812">Transmembrane</keyword>
<dbReference type="Pfam" id="PF10332">
    <property type="entry name" value="DUF2418"/>
    <property type="match status" value="1"/>
</dbReference>
<keyword evidence="4 6" id="KW-0472">Membrane</keyword>
<reference evidence="7 8" key="1">
    <citation type="submission" date="2019-04" db="EMBL/GenBank/DDBJ databases">
        <title>High contiguity whole genome sequence and gene annotation resource for two Venturia nashicola isolates.</title>
        <authorList>
            <person name="Prokchorchik M."/>
            <person name="Won K."/>
            <person name="Lee Y."/>
            <person name="Choi E.D."/>
            <person name="Segonzac C."/>
            <person name="Sohn K.H."/>
        </authorList>
    </citation>
    <scope>NUCLEOTIDE SEQUENCE [LARGE SCALE GENOMIC DNA]</scope>
    <source>
        <strain evidence="7 8">PRI2</strain>
    </source>
</reference>
<feature type="transmembrane region" description="Helical" evidence="6">
    <location>
        <begin position="89"/>
        <end position="111"/>
    </location>
</feature>
<organism evidence="7 8">
    <name type="scientific">Venturia nashicola</name>
    <dbReference type="NCBI Taxonomy" id="86259"/>
    <lineage>
        <taxon>Eukaryota</taxon>
        <taxon>Fungi</taxon>
        <taxon>Dikarya</taxon>
        <taxon>Ascomycota</taxon>
        <taxon>Pezizomycotina</taxon>
        <taxon>Dothideomycetes</taxon>
        <taxon>Pleosporomycetidae</taxon>
        <taxon>Venturiales</taxon>
        <taxon>Venturiaceae</taxon>
        <taxon>Venturia</taxon>
    </lineage>
</organism>
<evidence type="ECO:0000256" key="2">
    <source>
        <dbReference type="ARBA" id="ARBA00022692"/>
    </source>
</evidence>
<dbReference type="InterPro" id="IPR018819">
    <property type="entry name" value="Nur1/Mug154"/>
</dbReference>
<evidence type="ECO:0000313" key="8">
    <source>
        <dbReference type="Proteomes" id="UP000298493"/>
    </source>
</evidence>
<dbReference type="GO" id="GO:0007096">
    <property type="term" value="P:regulation of exit from mitosis"/>
    <property type="evidence" value="ECO:0007669"/>
    <property type="project" value="TreeGrafter"/>
</dbReference>
<dbReference type="EMBL" id="SNSC02000006">
    <property type="protein sequence ID" value="TID23549.1"/>
    <property type="molecule type" value="Genomic_DNA"/>
</dbReference>
<dbReference type="GO" id="GO:0012505">
    <property type="term" value="C:endomembrane system"/>
    <property type="evidence" value="ECO:0007669"/>
    <property type="project" value="UniProtKB-SubCell"/>
</dbReference>
<dbReference type="Proteomes" id="UP000298493">
    <property type="component" value="Unassembled WGS sequence"/>
</dbReference>
<feature type="compositionally biased region" description="Basic and acidic residues" evidence="5">
    <location>
        <begin position="430"/>
        <end position="439"/>
    </location>
</feature>
<dbReference type="PANTHER" id="PTHR28293">
    <property type="entry name" value="NUCLEAR RIM PROTEIN 1"/>
    <property type="match status" value="1"/>
</dbReference>